<accession>A0A6N3FAY0</accession>
<proteinExistence type="predicted"/>
<dbReference type="RefSeq" id="WP_071144327.1">
    <property type="nucleotide sequence ID" value="NZ_CACRUU010000084.1"/>
</dbReference>
<gene>
    <name evidence="1" type="ORF">RGLFYP36_01756</name>
</gene>
<dbReference type="AlphaFoldDB" id="A0A6N3FAY0"/>
<sequence>MSNENEESKAGEKWVYEECTQDKEEYESQQAELLSPTTEAIMQEISALQMQQTETQITLEMLMEQ</sequence>
<dbReference type="EMBL" id="CACRUU010000084">
    <property type="protein sequence ID" value="VYU49046.1"/>
    <property type="molecule type" value="Genomic_DNA"/>
</dbReference>
<organism evidence="1">
    <name type="scientific">Mediterraneibacter gnavus</name>
    <name type="common">Ruminococcus gnavus</name>
    <dbReference type="NCBI Taxonomy" id="33038"/>
    <lineage>
        <taxon>Bacteria</taxon>
        <taxon>Bacillati</taxon>
        <taxon>Bacillota</taxon>
        <taxon>Clostridia</taxon>
        <taxon>Lachnospirales</taxon>
        <taxon>Lachnospiraceae</taxon>
        <taxon>Mediterraneibacter</taxon>
    </lineage>
</organism>
<name>A0A6N3FAY0_MEDGN</name>
<evidence type="ECO:0000313" key="1">
    <source>
        <dbReference type="EMBL" id="VYU49046.1"/>
    </source>
</evidence>
<reference evidence="1" key="1">
    <citation type="submission" date="2019-11" db="EMBL/GenBank/DDBJ databases">
        <authorList>
            <person name="Feng L."/>
        </authorList>
    </citation>
    <scope>NUCLEOTIDE SEQUENCE</scope>
    <source>
        <strain evidence="1">RgnavusLFYP36</strain>
    </source>
</reference>
<protein>
    <submittedName>
        <fullName evidence="1">Uncharacterized protein</fullName>
    </submittedName>
</protein>